<dbReference type="PANTHER" id="PTHR11496">
    <property type="entry name" value="ALCOHOL DEHYDROGENASE"/>
    <property type="match status" value="1"/>
</dbReference>
<dbReference type="Gene3D" id="1.20.1090.10">
    <property type="entry name" value="Dehydroquinate synthase-like - alpha domain"/>
    <property type="match status" value="1"/>
</dbReference>
<reference evidence="4 5" key="1">
    <citation type="submission" date="2018-05" db="EMBL/GenBank/DDBJ databases">
        <title>Genomic Encyclopedia of Type Strains, Phase IV (KMG-IV): sequencing the most valuable type-strain genomes for metagenomic binning, comparative biology and taxonomic classification.</title>
        <authorList>
            <person name="Goeker M."/>
        </authorList>
    </citation>
    <scope>NUCLEOTIDE SEQUENCE [LARGE SCALE GENOMIC DNA]</scope>
    <source>
        <strain evidence="4 5">DSM 24906</strain>
    </source>
</reference>
<dbReference type="EMBL" id="QGGI01000003">
    <property type="protein sequence ID" value="PWJ95935.1"/>
    <property type="molecule type" value="Genomic_DNA"/>
</dbReference>
<protein>
    <submittedName>
        <fullName evidence="4">Alcohol dehydrogenase class IV</fullName>
    </submittedName>
</protein>
<accession>A0AA45C8C1</accession>
<gene>
    <name evidence="4" type="ORF">C7380_103114</name>
</gene>
<dbReference type="InterPro" id="IPR018211">
    <property type="entry name" value="ADH_Fe_CS"/>
</dbReference>
<dbReference type="Gene3D" id="3.40.50.1970">
    <property type="match status" value="1"/>
</dbReference>
<dbReference type="PROSITE" id="PS00913">
    <property type="entry name" value="ADH_IRON_1"/>
    <property type="match status" value="1"/>
</dbReference>
<feature type="domain" description="Fe-containing alcohol dehydrogenase-like C-terminal" evidence="3">
    <location>
        <begin position="176"/>
        <end position="383"/>
    </location>
</feature>
<organism evidence="4 5">
    <name type="scientific">Oceanotoga teriensis</name>
    <dbReference type="NCBI Taxonomy" id="515440"/>
    <lineage>
        <taxon>Bacteria</taxon>
        <taxon>Thermotogati</taxon>
        <taxon>Thermotogota</taxon>
        <taxon>Thermotogae</taxon>
        <taxon>Petrotogales</taxon>
        <taxon>Petrotogaceae</taxon>
        <taxon>Oceanotoga</taxon>
    </lineage>
</organism>
<keyword evidence="5" id="KW-1185">Reference proteome</keyword>
<dbReference type="FunFam" id="1.20.1090.10:FF:000001">
    <property type="entry name" value="Aldehyde-alcohol dehydrogenase"/>
    <property type="match status" value="1"/>
</dbReference>
<dbReference type="PANTHER" id="PTHR11496:SF83">
    <property type="entry name" value="HYDROXYACID-OXOACID TRANSHYDROGENASE, MITOCHONDRIAL"/>
    <property type="match status" value="1"/>
</dbReference>
<feature type="domain" description="Alcohol dehydrogenase iron-type/glycerol dehydrogenase GldA" evidence="2">
    <location>
        <begin position="8"/>
        <end position="165"/>
    </location>
</feature>
<evidence type="ECO:0000313" key="5">
    <source>
        <dbReference type="Proteomes" id="UP000245921"/>
    </source>
</evidence>
<evidence type="ECO:0000259" key="2">
    <source>
        <dbReference type="Pfam" id="PF00465"/>
    </source>
</evidence>
<dbReference type="CDD" id="cd08180">
    <property type="entry name" value="PDD"/>
    <property type="match status" value="1"/>
</dbReference>
<evidence type="ECO:0000256" key="1">
    <source>
        <dbReference type="ARBA" id="ARBA00023002"/>
    </source>
</evidence>
<dbReference type="InterPro" id="IPR001670">
    <property type="entry name" value="ADH_Fe/GldA"/>
</dbReference>
<name>A0AA45C8C1_9BACT</name>
<comment type="caution">
    <text evidence="4">The sequence shown here is derived from an EMBL/GenBank/DDBJ whole genome shotgun (WGS) entry which is preliminary data.</text>
</comment>
<dbReference type="SUPFAM" id="SSF56796">
    <property type="entry name" value="Dehydroquinate synthase-like"/>
    <property type="match status" value="1"/>
</dbReference>
<dbReference type="GO" id="GO:0046872">
    <property type="term" value="F:metal ion binding"/>
    <property type="evidence" value="ECO:0007669"/>
    <property type="project" value="InterPro"/>
</dbReference>
<dbReference type="RefSeq" id="WP_109604052.1">
    <property type="nucleotide sequence ID" value="NZ_QGGI01000003.1"/>
</dbReference>
<evidence type="ECO:0000313" key="4">
    <source>
        <dbReference type="EMBL" id="PWJ95935.1"/>
    </source>
</evidence>
<keyword evidence="1" id="KW-0560">Oxidoreductase</keyword>
<dbReference type="InterPro" id="IPR039697">
    <property type="entry name" value="Alcohol_dehydrogenase_Fe"/>
</dbReference>
<dbReference type="Pfam" id="PF25137">
    <property type="entry name" value="ADH_Fe_C"/>
    <property type="match status" value="1"/>
</dbReference>
<dbReference type="GO" id="GO:0004022">
    <property type="term" value="F:alcohol dehydrogenase (NAD+) activity"/>
    <property type="evidence" value="ECO:0007669"/>
    <property type="project" value="TreeGrafter"/>
</dbReference>
<dbReference type="AlphaFoldDB" id="A0AA45C8C1"/>
<dbReference type="InterPro" id="IPR056798">
    <property type="entry name" value="ADH_Fe_C"/>
</dbReference>
<dbReference type="Pfam" id="PF00465">
    <property type="entry name" value="Fe-ADH"/>
    <property type="match status" value="1"/>
</dbReference>
<evidence type="ECO:0000259" key="3">
    <source>
        <dbReference type="Pfam" id="PF25137"/>
    </source>
</evidence>
<proteinExistence type="predicted"/>
<sequence>MNYFGLRTEIYSGENSLNKLNEINLKKIFIVTDPFMVKSGMIDKITESLKKDIEYKIFSQIVPDPPLEVIMKGVNELNEFESEGIIALGGGSAIDAAKAISCFFNRINEKKSNIKNKTLYFIAIPTTSGTGSEVTSFSVITDKEKNIKYPLISDELLPNMAILDPELVKSVPDFITADTGMDVLTHAIEAYVSTEANDFTDALSEKAIKIVFEYLKRAYKNGNDTQARIKMHNASCIAGIAFNNVSLGLNHGMAHILGGKFHIPHGRANAILLPYVIEYNAELGNYLDKKTSTTAKRYANIAKILGLSCSNTKIGVKNLIFEINKLKKELNIPNSIKEVGIKENDFDQALDFLSQKAIEDRCTETNPRKPKVEEIKTLFKKVYNG</sequence>
<dbReference type="FunFam" id="3.40.50.1970:FF:000003">
    <property type="entry name" value="Alcohol dehydrogenase, iron-containing"/>
    <property type="match status" value="1"/>
</dbReference>
<dbReference type="Proteomes" id="UP000245921">
    <property type="component" value="Unassembled WGS sequence"/>
</dbReference>